<accession>A0A1L5NRF8</accession>
<dbReference type="InterPro" id="IPR011701">
    <property type="entry name" value="MFS"/>
</dbReference>
<evidence type="ECO:0000256" key="2">
    <source>
        <dbReference type="ARBA" id="ARBA00022475"/>
    </source>
</evidence>
<feature type="domain" description="Major facilitator superfamily (MFS) profile" evidence="7">
    <location>
        <begin position="15"/>
        <end position="393"/>
    </location>
</feature>
<evidence type="ECO:0000259" key="7">
    <source>
        <dbReference type="PROSITE" id="PS50850"/>
    </source>
</evidence>
<feature type="transmembrane region" description="Helical" evidence="6">
    <location>
        <begin position="302"/>
        <end position="321"/>
    </location>
</feature>
<dbReference type="CDD" id="cd17324">
    <property type="entry name" value="MFS_NepI_like"/>
    <property type="match status" value="1"/>
</dbReference>
<feature type="transmembrane region" description="Helical" evidence="6">
    <location>
        <begin position="54"/>
        <end position="74"/>
    </location>
</feature>
<feature type="transmembrane region" description="Helical" evidence="6">
    <location>
        <begin position="342"/>
        <end position="361"/>
    </location>
</feature>
<dbReference type="PRINTS" id="PR01035">
    <property type="entry name" value="TCRTETA"/>
</dbReference>
<dbReference type="SUPFAM" id="SSF103473">
    <property type="entry name" value="MFS general substrate transporter"/>
    <property type="match status" value="1"/>
</dbReference>
<feature type="transmembrane region" description="Helical" evidence="6">
    <location>
        <begin position="278"/>
        <end position="296"/>
    </location>
</feature>
<dbReference type="InterPro" id="IPR036259">
    <property type="entry name" value="MFS_trans_sf"/>
</dbReference>
<feature type="transmembrane region" description="Helical" evidence="6">
    <location>
        <begin position="167"/>
        <end position="192"/>
    </location>
</feature>
<reference evidence="8 9" key="1">
    <citation type="submission" date="2016-09" db="EMBL/GenBank/DDBJ databases">
        <title>The complete genome sequences of Rhizobium gallicum, symbiovars gallicum and phaseoli, symbionts associated to common bean (Phaseolus vulgaris).</title>
        <authorList>
            <person name="Bustos P."/>
            <person name="Santamaria R.I."/>
            <person name="Perez-Carrascal O.M."/>
            <person name="Juarez S."/>
            <person name="Lozano L."/>
            <person name="Martinez-Flores I."/>
            <person name="Martinez-Romero E."/>
            <person name="Cevallos M."/>
            <person name="Romero D."/>
            <person name="Davila G."/>
            <person name="Gonzalez V."/>
        </authorList>
    </citation>
    <scope>NUCLEOTIDE SEQUENCE [LARGE SCALE GENOMIC DNA]</scope>
    <source>
        <strain evidence="8 9">IE4872</strain>
        <plasmid evidence="9">prgalie4872c</plasmid>
    </source>
</reference>
<keyword evidence="8" id="KW-0614">Plasmid</keyword>
<feature type="transmembrane region" description="Helical" evidence="6">
    <location>
        <begin position="81"/>
        <end position="100"/>
    </location>
</feature>
<evidence type="ECO:0000313" key="8">
    <source>
        <dbReference type="EMBL" id="APO70490.1"/>
    </source>
</evidence>
<keyword evidence="4 6" id="KW-1133">Transmembrane helix</keyword>
<comment type="subcellular location">
    <subcellularLocation>
        <location evidence="1">Cell membrane</location>
        <topology evidence="1">Multi-pass membrane protein</topology>
    </subcellularLocation>
</comment>
<dbReference type="InterPro" id="IPR020846">
    <property type="entry name" value="MFS_dom"/>
</dbReference>
<dbReference type="Pfam" id="PF07690">
    <property type="entry name" value="MFS_1"/>
    <property type="match status" value="1"/>
</dbReference>
<evidence type="ECO:0000256" key="5">
    <source>
        <dbReference type="ARBA" id="ARBA00023136"/>
    </source>
</evidence>
<feature type="transmembrane region" description="Helical" evidence="6">
    <location>
        <begin position="15"/>
        <end position="34"/>
    </location>
</feature>
<dbReference type="InterPro" id="IPR001958">
    <property type="entry name" value="Tet-R_TetA/multi-R_MdtG-like"/>
</dbReference>
<feature type="transmembrane region" description="Helical" evidence="6">
    <location>
        <begin position="367"/>
        <end position="386"/>
    </location>
</feature>
<dbReference type="Gene3D" id="1.20.1250.20">
    <property type="entry name" value="MFS general substrate transporter like domains"/>
    <property type="match status" value="1"/>
</dbReference>
<dbReference type="PANTHER" id="PTHR43124:SF10">
    <property type="entry name" value="PURINE EFFLUX PUMP PBUE"/>
    <property type="match status" value="1"/>
</dbReference>
<feature type="transmembrane region" description="Helical" evidence="6">
    <location>
        <begin position="106"/>
        <end position="127"/>
    </location>
</feature>
<evidence type="ECO:0000313" key="9">
    <source>
        <dbReference type="Proteomes" id="UP000184749"/>
    </source>
</evidence>
<evidence type="ECO:0000256" key="1">
    <source>
        <dbReference type="ARBA" id="ARBA00004651"/>
    </source>
</evidence>
<feature type="transmembrane region" description="Helical" evidence="6">
    <location>
        <begin position="139"/>
        <end position="161"/>
    </location>
</feature>
<protein>
    <submittedName>
        <fullName evidence="8">Major facilitator superfamily protein</fullName>
    </submittedName>
</protein>
<dbReference type="InterPro" id="IPR050189">
    <property type="entry name" value="MFS_Efflux_Transporters"/>
</dbReference>
<evidence type="ECO:0000256" key="4">
    <source>
        <dbReference type="ARBA" id="ARBA00022989"/>
    </source>
</evidence>
<dbReference type="EMBL" id="CP017104">
    <property type="protein sequence ID" value="APO70490.1"/>
    <property type="molecule type" value="Genomic_DNA"/>
</dbReference>
<organism evidence="8 9">
    <name type="scientific">Rhizobium gallicum</name>
    <dbReference type="NCBI Taxonomy" id="56730"/>
    <lineage>
        <taxon>Bacteria</taxon>
        <taxon>Pseudomonadati</taxon>
        <taxon>Pseudomonadota</taxon>
        <taxon>Alphaproteobacteria</taxon>
        <taxon>Hyphomicrobiales</taxon>
        <taxon>Rhizobiaceae</taxon>
        <taxon>Rhizobium/Agrobacterium group</taxon>
        <taxon>Rhizobium</taxon>
    </lineage>
</organism>
<dbReference type="OrthoDB" id="9810111at2"/>
<proteinExistence type="predicted"/>
<evidence type="ECO:0000256" key="6">
    <source>
        <dbReference type="SAM" id="Phobius"/>
    </source>
</evidence>
<dbReference type="GO" id="GO:0005886">
    <property type="term" value="C:plasma membrane"/>
    <property type="evidence" value="ECO:0007669"/>
    <property type="project" value="UniProtKB-SubCell"/>
</dbReference>
<dbReference type="PROSITE" id="PS50850">
    <property type="entry name" value="MFS"/>
    <property type="match status" value="1"/>
</dbReference>
<geneLocation type="plasmid" evidence="9">
    <name>prgalie4872c</name>
</geneLocation>
<sequence length="394" mass="40682">MSAIALTDDARSRPLLWVLGLGTFAIGIDAFVVAGVLGEIARDLTTPIAGTGQLVTIFAVSYALLAPISAWALAGWSRRSVLLLAMTVFVAANVLSTLAPSFEVLALSRILAALGAASYTPQAVAAVSELVSPERKGRALSVVYGGMTVATALGVPFGTWIGQTLGWRATFATVVVLGLLTLLGMVILLPALAAPGSHRLSDRLSAITKPQVLTTLSITFLAALSEHTAYSYISVILDGTGFADLPILPVALAFFGVGAVVGNFAAGFGTDRFGNRPVILFAVATQSVALLALAFLQSNPLAACLVLLVWGIAGWMYLVPIQHRLLDLSKTYGAFTVSLNSSVLYLGIGGGGALGGAFVSIFPPDQLGLLGFAIGLLALANALLAFRGKKEKGE</sequence>
<gene>
    <name evidence="8" type="ORF">IE4872_PC00476</name>
</gene>
<keyword evidence="3 6" id="KW-0812">Transmembrane</keyword>
<keyword evidence="2" id="KW-1003">Cell membrane</keyword>
<dbReference type="PANTHER" id="PTHR43124">
    <property type="entry name" value="PURINE EFFLUX PUMP PBUE"/>
    <property type="match status" value="1"/>
</dbReference>
<dbReference type="Proteomes" id="UP000184749">
    <property type="component" value="Plasmid pRgalIE4872c"/>
</dbReference>
<name>A0A1L5NRF8_9HYPH</name>
<dbReference type="AlphaFoldDB" id="A0A1L5NRF8"/>
<dbReference type="GO" id="GO:0022857">
    <property type="term" value="F:transmembrane transporter activity"/>
    <property type="evidence" value="ECO:0007669"/>
    <property type="project" value="InterPro"/>
</dbReference>
<keyword evidence="5 6" id="KW-0472">Membrane</keyword>
<evidence type="ECO:0000256" key="3">
    <source>
        <dbReference type="ARBA" id="ARBA00022692"/>
    </source>
</evidence>
<feature type="transmembrane region" description="Helical" evidence="6">
    <location>
        <begin position="212"/>
        <end position="233"/>
    </location>
</feature>
<feature type="transmembrane region" description="Helical" evidence="6">
    <location>
        <begin position="245"/>
        <end position="266"/>
    </location>
</feature>
<dbReference type="RefSeq" id="WP_074070954.1">
    <property type="nucleotide sequence ID" value="NZ_CP017104.1"/>
</dbReference>